<feature type="region of interest" description="Disordered" evidence="1">
    <location>
        <begin position="81"/>
        <end position="113"/>
    </location>
</feature>
<organism evidence="2 3">
    <name type="scientific">Portunus trituberculatus</name>
    <name type="common">Swimming crab</name>
    <name type="synonym">Neptunus trituberculatus</name>
    <dbReference type="NCBI Taxonomy" id="210409"/>
    <lineage>
        <taxon>Eukaryota</taxon>
        <taxon>Metazoa</taxon>
        <taxon>Ecdysozoa</taxon>
        <taxon>Arthropoda</taxon>
        <taxon>Crustacea</taxon>
        <taxon>Multicrustacea</taxon>
        <taxon>Malacostraca</taxon>
        <taxon>Eumalacostraca</taxon>
        <taxon>Eucarida</taxon>
        <taxon>Decapoda</taxon>
        <taxon>Pleocyemata</taxon>
        <taxon>Brachyura</taxon>
        <taxon>Eubrachyura</taxon>
        <taxon>Portunoidea</taxon>
        <taxon>Portunidae</taxon>
        <taxon>Portuninae</taxon>
        <taxon>Portunus</taxon>
    </lineage>
</organism>
<evidence type="ECO:0000313" key="3">
    <source>
        <dbReference type="Proteomes" id="UP000324222"/>
    </source>
</evidence>
<protein>
    <submittedName>
        <fullName evidence="2">Uncharacterized protein</fullName>
    </submittedName>
</protein>
<dbReference type="AlphaFoldDB" id="A0A5B7K186"/>
<evidence type="ECO:0000256" key="1">
    <source>
        <dbReference type="SAM" id="MobiDB-lite"/>
    </source>
</evidence>
<evidence type="ECO:0000313" key="2">
    <source>
        <dbReference type="EMBL" id="MPD00297.1"/>
    </source>
</evidence>
<keyword evidence="3" id="KW-1185">Reference proteome</keyword>
<comment type="caution">
    <text evidence="2">The sequence shown here is derived from an EMBL/GenBank/DDBJ whole genome shotgun (WGS) entry which is preliminary data.</text>
</comment>
<reference evidence="2 3" key="1">
    <citation type="submission" date="2019-05" db="EMBL/GenBank/DDBJ databases">
        <title>Another draft genome of Portunus trituberculatus and its Hox gene families provides insights of decapod evolution.</title>
        <authorList>
            <person name="Jeong J.-H."/>
            <person name="Song I."/>
            <person name="Kim S."/>
            <person name="Choi T."/>
            <person name="Kim D."/>
            <person name="Ryu S."/>
            <person name="Kim W."/>
        </authorList>
    </citation>
    <scope>NUCLEOTIDE SEQUENCE [LARGE SCALE GENOMIC DNA]</scope>
    <source>
        <tissue evidence="2">Muscle</tissue>
    </source>
</reference>
<proteinExistence type="predicted"/>
<name>A0A5B7K186_PORTR</name>
<gene>
    <name evidence="2" type="ORF">E2C01_095759</name>
</gene>
<sequence>MLPLIPVWRWGAGCGGPWRDRGRPRREQQLHSDIPILDSSGLSQPLLPLGRHRLSFLSCHSDAQRDSVSVCCCCECALVTEGTSGSRYGPSQDSGGKTTQILTQQNKKLSLKS</sequence>
<dbReference type="Proteomes" id="UP000324222">
    <property type="component" value="Unassembled WGS sequence"/>
</dbReference>
<accession>A0A5B7K186</accession>
<dbReference type="EMBL" id="VSRR010122278">
    <property type="protein sequence ID" value="MPD00297.1"/>
    <property type="molecule type" value="Genomic_DNA"/>
</dbReference>